<dbReference type="AlphaFoldDB" id="A0A1G7X413"/>
<accession>A0A1G7X413</accession>
<name>A0A1G7X413_9RHOO</name>
<evidence type="ECO:0000256" key="3">
    <source>
        <dbReference type="PROSITE-ProRule" id="PRU00169"/>
    </source>
</evidence>
<proteinExistence type="predicted"/>
<keyword evidence="1 3" id="KW-0597">Phosphoprotein</keyword>
<feature type="domain" description="HTH luxR-type" evidence="4">
    <location>
        <begin position="145"/>
        <end position="211"/>
    </location>
</feature>
<protein>
    <submittedName>
        <fullName evidence="6">Two component transcriptional regulator, LuxR family</fullName>
    </submittedName>
</protein>
<organism evidence="6 7">
    <name type="scientific">Propionivibrio dicarboxylicus</name>
    <dbReference type="NCBI Taxonomy" id="83767"/>
    <lineage>
        <taxon>Bacteria</taxon>
        <taxon>Pseudomonadati</taxon>
        <taxon>Pseudomonadota</taxon>
        <taxon>Betaproteobacteria</taxon>
        <taxon>Rhodocyclales</taxon>
        <taxon>Rhodocyclaceae</taxon>
        <taxon>Propionivibrio</taxon>
    </lineage>
</organism>
<dbReference type="OrthoDB" id="3374006at2"/>
<dbReference type="SMART" id="SM00448">
    <property type="entry name" value="REC"/>
    <property type="match status" value="1"/>
</dbReference>
<dbReference type="InterPro" id="IPR016032">
    <property type="entry name" value="Sig_transdc_resp-reg_C-effctor"/>
</dbReference>
<dbReference type="Pfam" id="PF00072">
    <property type="entry name" value="Response_reg"/>
    <property type="match status" value="1"/>
</dbReference>
<evidence type="ECO:0000259" key="5">
    <source>
        <dbReference type="PROSITE" id="PS50110"/>
    </source>
</evidence>
<dbReference type="CDD" id="cd06170">
    <property type="entry name" value="LuxR_C_like"/>
    <property type="match status" value="1"/>
</dbReference>
<dbReference type="Proteomes" id="UP000198607">
    <property type="component" value="Unassembled WGS sequence"/>
</dbReference>
<feature type="modified residue" description="4-aspartylphosphate" evidence="3">
    <location>
        <position position="55"/>
    </location>
</feature>
<sequence>MLKLLIVEDHALVREGLAQTLRQLESDVTVLEAADCDIASQRLQESGSVDLMLLDLGLPRLDGLSYLATLHKRYPDMPVVILSAFDDAATVGKAMRAGAAGFVSKTYSSERLLEALREVLAGRPLASAGLALSTVVTPKSAAARKIDPSEIGLTGRQIEVLRLMAHGKSNRDIAALLGLSEGTVKVHMTAIFKALGVSSRTQAMVTISQNGIRL</sequence>
<evidence type="ECO:0000313" key="6">
    <source>
        <dbReference type="EMBL" id="SDG78310.1"/>
    </source>
</evidence>
<feature type="domain" description="Response regulatory" evidence="5">
    <location>
        <begin position="3"/>
        <end position="120"/>
    </location>
</feature>
<dbReference type="RefSeq" id="WP_091933476.1">
    <property type="nucleotide sequence ID" value="NZ_FNCY01000001.1"/>
</dbReference>
<dbReference type="PANTHER" id="PTHR45566:SF1">
    <property type="entry name" value="HTH-TYPE TRANSCRIPTIONAL REGULATOR YHJB-RELATED"/>
    <property type="match status" value="1"/>
</dbReference>
<dbReference type="SUPFAM" id="SSF46894">
    <property type="entry name" value="C-terminal effector domain of the bipartite response regulators"/>
    <property type="match status" value="1"/>
</dbReference>
<reference evidence="6 7" key="1">
    <citation type="submission" date="2016-10" db="EMBL/GenBank/DDBJ databases">
        <authorList>
            <person name="de Groot N.N."/>
        </authorList>
    </citation>
    <scope>NUCLEOTIDE SEQUENCE [LARGE SCALE GENOMIC DNA]</scope>
    <source>
        <strain evidence="6 7">DSM 5885</strain>
    </source>
</reference>
<evidence type="ECO:0000256" key="2">
    <source>
        <dbReference type="ARBA" id="ARBA00023125"/>
    </source>
</evidence>
<dbReference type="Gene3D" id="3.40.50.2300">
    <property type="match status" value="1"/>
</dbReference>
<dbReference type="Pfam" id="PF00196">
    <property type="entry name" value="GerE"/>
    <property type="match status" value="1"/>
</dbReference>
<dbReference type="GO" id="GO:0006355">
    <property type="term" value="P:regulation of DNA-templated transcription"/>
    <property type="evidence" value="ECO:0007669"/>
    <property type="project" value="InterPro"/>
</dbReference>
<dbReference type="InterPro" id="IPR058245">
    <property type="entry name" value="NreC/VraR/RcsB-like_REC"/>
</dbReference>
<evidence type="ECO:0000256" key="1">
    <source>
        <dbReference type="ARBA" id="ARBA00022553"/>
    </source>
</evidence>
<evidence type="ECO:0000259" key="4">
    <source>
        <dbReference type="PROSITE" id="PS50043"/>
    </source>
</evidence>
<dbReference type="PANTHER" id="PTHR45566">
    <property type="entry name" value="HTH-TYPE TRANSCRIPTIONAL REGULATOR YHJB-RELATED"/>
    <property type="match status" value="1"/>
</dbReference>
<dbReference type="InterPro" id="IPR001789">
    <property type="entry name" value="Sig_transdc_resp-reg_receiver"/>
</dbReference>
<keyword evidence="2" id="KW-0238">DNA-binding</keyword>
<gene>
    <name evidence="6" type="ORF">SAMN05660652_00712</name>
</gene>
<dbReference type="EMBL" id="FNCY01000001">
    <property type="protein sequence ID" value="SDG78310.1"/>
    <property type="molecule type" value="Genomic_DNA"/>
</dbReference>
<dbReference type="InterPro" id="IPR051015">
    <property type="entry name" value="EvgA-like"/>
</dbReference>
<dbReference type="InterPro" id="IPR011006">
    <property type="entry name" value="CheY-like_superfamily"/>
</dbReference>
<evidence type="ECO:0000313" key="7">
    <source>
        <dbReference type="Proteomes" id="UP000198607"/>
    </source>
</evidence>
<dbReference type="GO" id="GO:0003677">
    <property type="term" value="F:DNA binding"/>
    <property type="evidence" value="ECO:0007669"/>
    <property type="project" value="UniProtKB-KW"/>
</dbReference>
<dbReference type="PRINTS" id="PR00038">
    <property type="entry name" value="HTHLUXR"/>
</dbReference>
<dbReference type="CDD" id="cd17535">
    <property type="entry name" value="REC_NarL-like"/>
    <property type="match status" value="1"/>
</dbReference>
<dbReference type="SUPFAM" id="SSF52172">
    <property type="entry name" value="CheY-like"/>
    <property type="match status" value="1"/>
</dbReference>
<dbReference type="InterPro" id="IPR000792">
    <property type="entry name" value="Tscrpt_reg_LuxR_C"/>
</dbReference>
<dbReference type="SMART" id="SM00421">
    <property type="entry name" value="HTH_LUXR"/>
    <property type="match status" value="1"/>
</dbReference>
<keyword evidence="7" id="KW-1185">Reference proteome</keyword>
<dbReference type="STRING" id="83767.SAMN05660652_00712"/>
<dbReference type="GO" id="GO:0000160">
    <property type="term" value="P:phosphorelay signal transduction system"/>
    <property type="evidence" value="ECO:0007669"/>
    <property type="project" value="InterPro"/>
</dbReference>
<dbReference type="PROSITE" id="PS50043">
    <property type="entry name" value="HTH_LUXR_2"/>
    <property type="match status" value="1"/>
</dbReference>
<dbReference type="PROSITE" id="PS50110">
    <property type="entry name" value="RESPONSE_REGULATORY"/>
    <property type="match status" value="1"/>
</dbReference>